<protein>
    <submittedName>
        <fullName evidence="2">Uncharacterized protein</fullName>
    </submittedName>
</protein>
<dbReference type="EMBL" id="SUMB01000004">
    <property type="protein sequence ID" value="TJZ54574.1"/>
    <property type="molecule type" value="Genomic_DNA"/>
</dbReference>
<feature type="transmembrane region" description="Helical" evidence="1">
    <location>
        <begin position="126"/>
        <end position="146"/>
    </location>
</feature>
<comment type="caution">
    <text evidence="2">The sequence shown here is derived from an EMBL/GenBank/DDBJ whole genome shotgun (WGS) entry which is preliminary data.</text>
</comment>
<proteinExistence type="predicted"/>
<feature type="transmembrane region" description="Helical" evidence="1">
    <location>
        <begin position="60"/>
        <end position="80"/>
    </location>
</feature>
<gene>
    <name evidence="2" type="ORF">FCH28_15890</name>
</gene>
<dbReference type="RefSeq" id="WP_136740498.1">
    <property type="nucleotide sequence ID" value="NZ_SUMB01000004.1"/>
</dbReference>
<dbReference type="Proteomes" id="UP000308697">
    <property type="component" value="Unassembled WGS sequence"/>
</dbReference>
<dbReference type="OrthoDB" id="3297538at2"/>
<evidence type="ECO:0000313" key="2">
    <source>
        <dbReference type="EMBL" id="TJZ54574.1"/>
    </source>
</evidence>
<evidence type="ECO:0000256" key="1">
    <source>
        <dbReference type="SAM" id="Phobius"/>
    </source>
</evidence>
<feature type="transmembrane region" description="Helical" evidence="1">
    <location>
        <begin position="101"/>
        <end position="120"/>
    </location>
</feature>
<sequence>MASDSPSGLIDPTTARAALDIVGSARTRVATHIKSPWWYHPGLGASLAFAFSSVSIDWDLIPYGVVLGLMVIPMALTMLLKSSTGVGVDHYTATPGARRLSMVYSLLLGALLALGAVLQWGIDFRWAMAGCGAAAFLLTVVTGLRIERALHRDVQAGA</sequence>
<reference evidence="2 3" key="1">
    <citation type="submission" date="2019-04" db="EMBL/GenBank/DDBJ databases">
        <title>Streptomyces piniterrae sp. nov., a heliquinomycin-producing actinomycete isolated from rhizosphere soil of Pinus yunnanensis.</title>
        <authorList>
            <person name="Zhuang X."/>
            <person name="Zhao J."/>
        </authorList>
    </citation>
    <scope>NUCLEOTIDE SEQUENCE [LARGE SCALE GENOMIC DNA]</scope>
    <source>
        <strain evidence="3">jys28</strain>
    </source>
</reference>
<keyword evidence="1" id="KW-1133">Transmembrane helix</keyword>
<accession>A0A4U0NWI3</accession>
<keyword evidence="1" id="KW-0812">Transmembrane</keyword>
<organism evidence="2 3">
    <name type="scientific">Streptomyces piniterrae</name>
    <dbReference type="NCBI Taxonomy" id="2571125"/>
    <lineage>
        <taxon>Bacteria</taxon>
        <taxon>Bacillati</taxon>
        <taxon>Actinomycetota</taxon>
        <taxon>Actinomycetes</taxon>
        <taxon>Kitasatosporales</taxon>
        <taxon>Streptomycetaceae</taxon>
        <taxon>Streptomyces</taxon>
    </lineage>
</organism>
<keyword evidence="1" id="KW-0472">Membrane</keyword>
<keyword evidence="3" id="KW-1185">Reference proteome</keyword>
<dbReference type="AlphaFoldDB" id="A0A4U0NWI3"/>
<evidence type="ECO:0000313" key="3">
    <source>
        <dbReference type="Proteomes" id="UP000308697"/>
    </source>
</evidence>
<name>A0A4U0NWI3_9ACTN</name>